<reference evidence="3 4" key="1">
    <citation type="submission" date="2019-03" db="EMBL/GenBank/DDBJ databases">
        <title>Genome sequence of Sphingomonas sp. 17J27-24.</title>
        <authorList>
            <person name="Kim M."/>
            <person name="Maeng S."/>
            <person name="Sathiyaraj S."/>
        </authorList>
    </citation>
    <scope>NUCLEOTIDE SEQUENCE [LARGE SCALE GENOMIC DNA]</scope>
    <source>
        <strain evidence="3 4">17J27-24</strain>
    </source>
</reference>
<keyword evidence="4" id="KW-1185">Reference proteome</keyword>
<proteinExistence type="predicted"/>
<name>A0A4Y8ZQI0_9SPHN</name>
<sequence>MLNKVIAASLIIAPLGAIAPPASAAAFVGQDEGGSAQCDETKKKKRKALGGFLGGMAGNVFGRSAFGGTVGGLFPTGELLSEALIAILDCKEQQQAAKATDDAMRGGVGTTATWTSETRPNVSGSSSVTGREQLADGSTCMTVSDVVIVDGEETTAPKRLCRKPGTSKYVRV</sequence>
<evidence type="ECO:0000313" key="4">
    <source>
        <dbReference type="Proteomes" id="UP000298213"/>
    </source>
</evidence>
<evidence type="ECO:0000256" key="2">
    <source>
        <dbReference type="SAM" id="SignalP"/>
    </source>
</evidence>
<organism evidence="3 4">
    <name type="scientific">Sphingomonas parva</name>
    <dbReference type="NCBI Taxonomy" id="2555898"/>
    <lineage>
        <taxon>Bacteria</taxon>
        <taxon>Pseudomonadati</taxon>
        <taxon>Pseudomonadota</taxon>
        <taxon>Alphaproteobacteria</taxon>
        <taxon>Sphingomonadales</taxon>
        <taxon>Sphingomonadaceae</taxon>
        <taxon>Sphingomonas</taxon>
    </lineage>
</organism>
<feature type="signal peptide" evidence="2">
    <location>
        <begin position="1"/>
        <end position="24"/>
    </location>
</feature>
<feature type="chain" id="PRO_5021385747" description="Surface antigen domain-containing protein" evidence="2">
    <location>
        <begin position="25"/>
        <end position="172"/>
    </location>
</feature>
<dbReference type="Proteomes" id="UP000298213">
    <property type="component" value="Unassembled WGS sequence"/>
</dbReference>
<dbReference type="OrthoDB" id="7507714at2"/>
<evidence type="ECO:0000313" key="3">
    <source>
        <dbReference type="EMBL" id="TFI56646.1"/>
    </source>
</evidence>
<evidence type="ECO:0008006" key="5">
    <source>
        <dbReference type="Google" id="ProtNLM"/>
    </source>
</evidence>
<dbReference type="AlphaFoldDB" id="A0A4Y8ZQI0"/>
<comment type="caution">
    <text evidence="3">The sequence shown here is derived from an EMBL/GenBank/DDBJ whole genome shotgun (WGS) entry which is preliminary data.</text>
</comment>
<evidence type="ECO:0000256" key="1">
    <source>
        <dbReference type="SAM" id="MobiDB-lite"/>
    </source>
</evidence>
<accession>A0A4Y8ZQI0</accession>
<keyword evidence="2" id="KW-0732">Signal</keyword>
<feature type="compositionally biased region" description="Polar residues" evidence="1">
    <location>
        <begin position="110"/>
        <end position="130"/>
    </location>
</feature>
<feature type="region of interest" description="Disordered" evidence="1">
    <location>
        <begin position="110"/>
        <end position="134"/>
    </location>
</feature>
<protein>
    <recommendedName>
        <fullName evidence="5">Surface antigen domain-containing protein</fullName>
    </recommendedName>
</protein>
<dbReference type="EMBL" id="SPDV01000061">
    <property type="protein sequence ID" value="TFI56646.1"/>
    <property type="molecule type" value="Genomic_DNA"/>
</dbReference>
<gene>
    <name evidence="3" type="ORF">E2493_19025</name>
</gene>
<dbReference type="RefSeq" id="WP_135090060.1">
    <property type="nucleotide sequence ID" value="NZ_SPDV01000061.1"/>
</dbReference>